<keyword evidence="4" id="KW-1185">Reference proteome</keyword>
<feature type="domain" description="FAD-binding" evidence="2">
    <location>
        <begin position="9"/>
        <end position="351"/>
    </location>
</feature>
<dbReference type="RefSeq" id="WP_018384520.1">
    <property type="nucleotide sequence ID" value="NZ_LLZU01000015.1"/>
</dbReference>
<dbReference type="PRINTS" id="PR00420">
    <property type="entry name" value="RNGMNOXGNASE"/>
</dbReference>
<evidence type="ECO:0000313" key="3">
    <source>
        <dbReference type="EMBL" id="KRV49124.1"/>
    </source>
</evidence>
<dbReference type="InterPro" id="IPR036188">
    <property type="entry name" value="FAD/NAD-bd_sf"/>
</dbReference>
<sequence length="470" mass="50358">MSTNTQPRTHAVVLGGGLAGMLAASVLTGHVDKVTVVERDRLPDGPEPRKGVPQARHVHMLWSGGARAIEALVPGTIDRLTAAGARRHGVPDGLVALSPDGWWIRQRPEMQFLLAASRDLLDWVIREQVCALPGIDLMDGTAVEGLLGDATRVTGVEVRDQETGGSSTLEADLVVDATGRSSRIRPWLDGLGLPPVPVETVDCGLAYATRIFRALEGVTDFPVVNVQAFPEPTRPGRGAVLVPIEKGKWIVTVAGTRGAHPTDRDDDFEAYARSTRHPVIADLIARAEPLTSVRMTHSTVNRRLFFERLPTWPAGLLVIGDAVATYNPAYGHGMSVAAYHATCLGDGLAKHGLAPQATRRIQRSVTRAVNDAWAMATTQDILYPEAEGRPPNAATRMLQRYMERMSKAATCRPTAMRAMLDALSLSAPTAKLLAPRVAAITLLGPNRPPLADPPLTESERALIPAADGKG</sequence>
<dbReference type="OrthoDB" id="9790035at2"/>
<gene>
    <name evidence="3" type="ORF">AQ490_21765</name>
</gene>
<dbReference type="STRING" id="76728.AQ490_21765"/>
<evidence type="ECO:0000256" key="1">
    <source>
        <dbReference type="SAM" id="MobiDB-lite"/>
    </source>
</evidence>
<organism evidence="3 4">
    <name type="scientific">Wenjunlia vitaminophila</name>
    <name type="common">Streptomyces vitaminophilus</name>
    <dbReference type="NCBI Taxonomy" id="76728"/>
    <lineage>
        <taxon>Bacteria</taxon>
        <taxon>Bacillati</taxon>
        <taxon>Actinomycetota</taxon>
        <taxon>Actinomycetes</taxon>
        <taxon>Kitasatosporales</taxon>
        <taxon>Streptomycetaceae</taxon>
        <taxon>Wenjunlia</taxon>
    </lineage>
</organism>
<dbReference type="EMBL" id="LLZU01000015">
    <property type="protein sequence ID" value="KRV49124.1"/>
    <property type="molecule type" value="Genomic_DNA"/>
</dbReference>
<dbReference type="eggNOG" id="COG0654">
    <property type="taxonomic scope" value="Bacteria"/>
</dbReference>
<dbReference type="GO" id="GO:0071949">
    <property type="term" value="F:FAD binding"/>
    <property type="evidence" value="ECO:0007669"/>
    <property type="project" value="InterPro"/>
</dbReference>
<name>A0A0T6LSZ4_WENVI</name>
<dbReference type="SUPFAM" id="SSF51905">
    <property type="entry name" value="FAD/NAD(P)-binding domain"/>
    <property type="match status" value="1"/>
</dbReference>
<dbReference type="AlphaFoldDB" id="A0A0T6LSZ4"/>
<reference evidence="3 4" key="1">
    <citation type="submission" date="2015-10" db="EMBL/GenBank/DDBJ databases">
        <title>Draft genome sequence of pyrrolomycin-producing Streptomyces vitaminophilus.</title>
        <authorList>
            <person name="Graham D.E."/>
            <person name="Mahan K.M."/>
            <person name="Klingeman D.M."/>
            <person name="Hettich R.L."/>
            <person name="Parry R.J."/>
        </authorList>
    </citation>
    <scope>NUCLEOTIDE SEQUENCE [LARGE SCALE GENOMIC DNA]</scope>
    <source>
        <strain evidence="3 4">ATCC 31673</strain>
    </source>
</reference>
<dbReference type="PANTHER" id="PTHR43422:SF3">
    <property type="entry name" value="THIAMINE THIAZOLE SYNTHASE"/>
    <property type="match status" value="1"/>
</dbReference>
<dbReference type="Pfam" id="PF01494">
    <property type="entry name" value="FAD_binding_3"/>
    <property type="match status" value="1"/>
</dbReference>
<accession>A0A0T6LSZ4</accession>
<dbReference type="Proteomes" id="UP000050867">
    <property type="component" value="Unassembled WGS sequence"/>
</dbReference>
<evidence type="ECO:0000259" key="2">
    <source>
        <dbReference type="Pfam" id="PF01494"/>
    </source>
</evidence>
<evidence type="ECO:0000313" key="4">
    <source>
        <dbReference type="Proteomes" id="UP000050867"/>
    </source>
</evidence>
<dbReference type="Gene3D" id="3.50.50.60">
    <property type="entry name" value="FAD/NAD(P)-binding domain"/>
    <property type="match status" value="1"/>
</dbReference>
<feature type="region of interest" description="Disordered" evidence="1">
    <location>
        <begin position="446"/>
        <end position="470"/>
    </location>
</feature>
<dbReference type="PANTHER" id="PTHR43422">
    <property type="entry name" value="THIAMINE THIAZOLE SYNTHASE"/>
    <property type="match status" value="1"/>
</dbReference>
<dbReference type="InterPro" id="IPR002938">
    <property type="entry name" value="FAD-bd"/>
</dbReference>
<comment type="caution">
    <text evidence="3">The sequence shown here is derived from an EMBL/GenBank/DDBJ whole genome shotgun (WGS) entry which is preliminary data.</text>
</comment>
<protein>
    <submittedName>
        <fullName evidence="3">Pyridine nucleotide-disulfide oxidoreductase</fullName>
    </submittedName>
</protein>
<proteinExistence type="predicted"/>